<proteinExistence type="predicted"/>
<evidence type="ECO:0000313" key="1">
    <source>
        <dbReference type="EMBL" id="CAF1709373.1"/>
    </source>
</evidence>
<sequence>MDTVPAKVQREQCTEVTKVILTGSQACNLEEPVAADKLTARSPTTPLSVYLPPTQNKEDDTVVSALCGVNCSAFKFTSLYCTLATSLTLAPT</sequence>
<gene>
    <name evidence="1" type="ORF">DARMORV10_C03P74060.1</name>
</gene>
<dbReference type="Proteomes" id="UP001295469">
    <property type="component" value="Chromosome C03"/>
</dbReference>
<accession>A0A816IGH4</accession>
<protein>
    <submittedName>
        <fullName evidence="1">(rape) hypothetical protein</fullName>
    </submittedName>
</protein>
<dbReference type="EMBL" id="HG994367">
    <property type="protein sequence ID" value="CAF1709373.1"/>
    <property type="molecule type" value="Genomic_DNA"/>
</dbReference>
<reference evidence="1" key="1">
    <citation type="submission" date="2021-01" db="EMBL/GenBank/DDBJ databases">
        <authorList>
            <consortium name="Genoscope - CEA"/>
            <person name="William W."/>
        </authorList>
    </citation>
    <scope>NUCLEOTIDE SEQUENCE</scope>
</reference>
<name>A0A816IGH4_BRANA</name>
<dbReference type="AlphaFoldDB" id="A0A816IGH4"/>
<organism evidence="1">
    <name type="scientific">Brassica napus</name>
    <name type="common">Rape</name>
    <dbReference type="NCBI Taxonomy" id="3708"/>
    <lineage>
        <taxon>Eukaryota</taxon>
        <taxon>Viridiplantae</taxon>
        <taxon>Streptophyta</taxon>
        <taxon>Embryophyta</taxon>
        <taxon>Tracheophyta</taxon>
        <taxon>Spermatophyta</taxon>
        <taxon>Magnoliopsida</taxon>
        <taxon>eudicotyledons</taxon>
        <taxon>Gunneridae</taxon>
        <taxon>Pentapetalae</taxon>
        <taxon>rosids</taxon>
        <taxon>malvids</taxon>
        <taxon>Brassicales</taxon>
        <taxon>Brassicaceae</taxon>
        <taxon>Brassiceae</taxon>
        <taxon>Brassica</taxon>
    </lineage>
</organism>